<dbReference type="Proteomes" id="UP000240542">
    <property type="component" value="Unassembled WGS sequence"/>
</dbReference>
<evidence type="ECO:0000313" key="3">
    <source>
        <dbReference type="Proteomes" id="UP000240542"/>
    </source>
</evidence>
<evidence type="ECO:0000313" key="2">
    <source>
        <dbReference type="EMBL" id="PSK93757.1"/>
    </source>
</evidence>
<organism evidence="2 3">
    <name type="scientific">Murinocardiopsis flavida</name>
    <dbReference type="NCBI Taxonomy" id="645275"/>
    <lineage>
        <taxon>Bacteria</taxon>
        <taxon>Bacillati</taxon>
        <taxon>Actinomycetota</taxon>
        <taxon>Actinomycetes</taxon>
        <taxon>Streptosporangiales</taxon>
        <taxon>Nocardiopsidaceae</taxon>
        <taxon>Murinocardiopsis</taxon>
    </lineage>
</organism>
<dbReference type="RefSeq" id="WP_146165630.1">
    <property type="nucleotide sequence ID" value="NZ_PYGA01000016.1"/>
</dbReference>
<proteinExistence type="predicted"/>
<name>A0A2P8D985_9ACTN</name>
<dbReference type="AlphaFoldDB" id="A0A2P8D985"/>
<accession>A0A2P8D985</accession>
<reference evidence="2 3" key="1">
    <citation type="submission" date="2018-03" db="EMBL/GenBank/DDBJ databases">
        <title>Genomic Encyclopedia of Archaeal and Bacterial Type Strains, Phase II (KMG-II): from individual species to whole genera.</title>
        <authorList>
            <person name="Goeker M."/>
        </authorList>
    </citation>
    <scope>NUCLEOTIDE SEQUENCE [LARGE SCALE GENOMIC DNA]</scope>
    <source>
        <strain evidence="2 3">DSM 45312</strain>
    </source>
</reference>
<comment type="caution">
    <text evidence="2">The sequence shown here is derived from an EMBL/GenBank/DDBJ whole genome shotgun (WGS) entry which is preliminary data.</text>
</comment>
<protein>
    <submittedName>
        <fullName evidence="2">Uncharacterized protein</fullName>
    </submittedName>
</protein>
<dbReference type="EMBL" id="PYGA01000016">
    <property type="protein sequence ID" value="PSK93757.1"/>
    <property type="molecule type" value="Genomic_DNA"/>
</dbReference>
<dbReference type="OrthoDB" id="4206243at2"/>
<gene>
    <name evidence="2" type="ORF">CLV63_116164</name>
</gene>
<evidence type="ECO:0000256" key="1">
    <source>
        <dbReference type="SAM" id="MobiDB-lite"/>
    </source>
</evidence>
<sequence length="351" mass="38501">MDSAPSAADGLPDEDDRPKGGYPVRPSALEGAWRSALPDIEIEAFTEADHARLMLSGRSSRLAWQAIHLAQTWADRERHPAALVTDALELADVAAATVDDAVVAARCRGVSWEDIGAHAHMSRQSAHTRWGPAEARWRDHRSAHPARVHPGVRAAGLDAWLEHVSDPVTDPRVPHDRRVSAALDATVDRSGHRAQQAARVPEGRAWNLIDRYENVSSRHHRRVAGFLALVYACLLHDDPSLAPDENALPERRGVVARKPGDFGTGAVDAACSRLDLAAREFLAQEPSVWRTALERFVTGQEELRGHHSPHVAYWHDAVRETTGADGFAHRKGFPVTETRRLLGVTLELAGE</sequence>
<feature type="region of interest" description="Disordered" evidence="1">
    <location>
        <begin position="1"/>
        <end position="25"/>
    </location>
</feature>
<keyword evidence="3" id="KW-1185">Reference proteome</keyword>